<name>A0A7Y3YQK0_9VIBR</name>
<comment type="caution">
    <text evidence="2">The sequence shown here is derived from an EMBL/GenBank/DDBJ whole genome shotgun (WGS) entry which is preliminary data.</text>
</comment>
<gene>
    <name evidence="2" type="ORF">F0245_15125</name>
</gene>
<sequence>MMKLLHNIKTKEVLIIASLSMSFMTFAEPMDDVFTLFDMGGGTVSGNTSAEGYYVVAMGFSGKSNEAKAIEEARIEALRKLNEMINGVTTSGSTTASMSYITVSDTDGEKEFSKESFVDVVSTRFKGTLSAVKELKSGFYDGDYFVAMVITETDVNRVSRLQSSSTAAGGSTVMILTREEQSIAQRELTNQFVESKGLADMKHGEAEARKLALINAMQNAVQQTQGVMLQGKSGKFNDAIALAISTKTEGYVSGYEMLDEDISRGQYYVVIEAEVNSGKLLDDVSFYTNVLGQPIFDIKSQNSLKTNWLQDELEALGFTINDGQSKATHSFYLTQNQKLVQNHKGVEGIETIISIELKDNFSGDVLFTFTNDPLKSRIYVNPISRSMQVSEHVAYKQITKKMGIEVIQSLAKHAEKGTIYKIVLKNAKRNDVDLFKHVLNNGTSGNVETWNWDKSGKTMTLDFRYSGPLSEAFDQSLSEIYRTFKKEGRGRRPHAESIKTRSAEFKIIVS</sequence>
<keyword evidence="1" id="KW-0732">Signal</keyword>
<feature type="signal peptide" evidence="1">
    <location>
        <begin position="1"/>
        <end position="27"/>
    </location>
</feature>
<proteinExistence type="predicted"/>
<feature type="chain" id="PRO_5031532765" description="Flagellar assembly protein T N-terminal domain-containing protein" evidence="1">
    <location>
        <begin position="28"/>
        <end position="510"/>
    </location>
</feature>
<evidence type="ECO:0008006" key="4">
    <source>
        <dbReference type="Google" id="ProtNLM"/>
    </source>
</evidence>
<dbReference type="Proteomes" id="UP000525336">
    <property type="component" value="Unassembled WGS sequence"/>
</dbReference>
<reference evidence="2 3" key="1">
    <citation type="submission" date="2019-09" db="EMBL/GenBank/DDBJ databases">
        <title>Draft genome sequencing and comparative genomics of hatchery-associated Vibrios.</title>
        <authorList>
            <person name="Kehlet-Delgado H."/>
            <person name="Mueller R.S."/>
        </authorList>
    </citation>
    <scope>NUCLEOTIDE SEQUENCE [LARGE SCALE GENOMIC DNA]</scope>
    <source>
        <strain evidence="2 3">00-90-10</strain>
    </source>
</reference>
<evidence type="ECO:0000256" key="1">
    <source>
        <dbReference type="SAM" id="SignalP"/>
    </source>
</evidence>
<dbReference type="Gene3D" id="3.30.1660.40">
    <property type="entry name" value="FlgT, N-terminal domain"/>
    <property type="match status" value="1"/>
</dbReference>
<dbReference type="EMBL" id="VTXW01000014">
    <property type="protein sequence ID" value="NOH34680.1"/>
    <property type="molecule type" value="Genomic_DNA"/>
</dbReference>
<protein>
    <recommendedName>
        <fullName evidence="4">Flagellar assembly protein T N-terminal domain-containing protein</fullName>
    </recommendedName>
</protein>
<dbReference type="InterPro" id="IPR038180">
    <property type="entry name" value="FlgT_N_sf"/>
</dbReference>
<dbReference type="RefSeq" id="WP_171368338.1">
    <property type="nucleotide sequence ID" value="NZ_VTXW01000014.1"/>
</dbReference>
<organism evidence="2 3">
    <name type="scientific">Vibrio chagasii</name>
    <dbReference type="NCBI Taxonomy" id="170679"/>
    <lineage>
        <taxon>Bacteria</taxon>
        <taxon>Pseudomonadati</taxon>
        <taxon>Pseudomonadota</taxon>
        <taxon>Gammaproteobacteria</taxon>
        <taxon>Vibrionales</taxon>
        <taxon>Vibrionaceae</taxon>
        <taxon>Vibrio</taxon>
    </lineage>
</organism>
<accession>A0A7Y3YQK0</accession>
<evidence type="ECO:0000313" key="2">
    <source>
        <dbReference type="EMBL" id="NOH34680.1"/>
    </source>
</evidence>
<dbReference type="AlphaFoldDB" id="A0A7Y3YQK0"/>
<evidence type="ECO:0000313" key="3">
    <source>
        <dbReference type="Proteomes" id="UP000525336"/>
    </source>
</evidence>